<gene>
    <name evidence="13" type="ORF">ENJ67_02300</name>
</gene>
<organism evidence="13">
    <name type="scientific">Sulfurimonas autotrophica</name>
    <dbReference type="NCBI Taxonomy" id="202747"/>
    <lineage>
        <taxon>Bacteria</taxon>
        <taxon>Pseudomonadati</taxon>
        <taxon>Campylobacterota</taxon>
        <taxon>Epsilonproteobacteria</taxon>
        <taxon>Campylobacterales</taxon>
        <taxon>Sulfurimonadaceae</taxon>
        <taxon>Sulfurimonas</taxon>
    </lineage>
</organism>
<dbReference type="GO" id="GO:0000155">
    <property type="term" value="F:phosphorelay sensor kinase activity"/>
    <property type="evidence" value="ECO:0007669"/>
    <property type="project" value="InterPro"/>
</dbReference>
<reference evidence="13" key="1">
    <citation type="journal article" date="2020" name="mSystems">
        <title>Genome- and Community-Level Interaction Insights into Carbon Utilization and Element Cycling Functions of Hydrothermarchaeota in Hydrothermal Sediment.</title>
        <authorList>
            <person name="Zhou Z."/>
            <person name="Liu Y."/>
            <person name="Xu W."/>
            <person name="Pan J."/>
            <person name="Luo Z.H."/>
            <person name="Li M."/>
        </authorList>
    </citation>
    <scope>NUCLEOTIDE SEQUENCE [LARGE SCALE GENOMIC DNA]</scope>
    <source>
        <strain evidence="13">HyVt-507</strain>
    </source>
</reference>
<dbReference type="PRINTS" id="PR00344">
    <property type="entry name" value="BCTRLSENSOR"/>
</dbReference>
<evidence type="ECO:0000256" key="8">
    <source>
        <dbReference type="ARBA" id="ARBA00022777"/>
    </source>
</evidence>
<keyword evidence="5" id="KW-0597">Phosphoprotein</keyword>
<dbReference type="GO" id="GO:0005886">
    <property type="term" value="C:plasma membrane"/>
    <property type="evidence" value="ECO:0007669"/>
    <property type="project" value="UniProtKB-SubCell"/>
</dbReference>
<evidence type="ECO:0000259" key="12">
    <source>
        <dbReference type="PROSITE" id="PS50109"/>
    </source>
</evidence>
<dbReference type="InterPro" id="IPR004358">
    <property type="entry name" value="Sig_transdc_His_kin-like_C"/>
</dbReference>
<keyword evidence="4" id="KW-1003">Cell membrane</keyword>
<dbReference type="PROSITE" id="PS50109">
    <property type="entry name" value="HIS_KIN"/>
    <property type="match status" value="1"/>
</dbReference>
<evidence type="ECO:0000256" key="10">
    <source>
        <dbReference type="ARBA" id="ARBA00023136"/>
    </source>
</evidence>
<comment type="caution">
    <text evidence="13">The sequence shown here is derived from an EMBL/GenBank/DDBJ whole genome shotgun (WGS) entry which is preliminary data.</text>
</comment>
<dbReference type="InterPro" id="IPR050351">
    <property type="entry name" value="BphY/WalK/GraS-like"/>
</dbReference>
<evidence type="ECO:0000256" key="3">
    <source>
        <dbReference type="ARBA" id="ARBA00012438"/>
    </source>
</evidence>
<dbReference type="InterPro" id="IPR036097">
    <property type="entry name" value="HisK_dim/P_sf"/>
</dbReference>
<dbReference type="InterPro" id="IPR003661">
    <property type="entry name" value="HisK_dim/P_dom"/>
</dbReference>
<evidence type="ECO:0000256" key="2">
    <source>
        <dbReference type="ARBA" id="ARBA00004651"/>
    </source>
</evidence>
<feature type="transmembrane region" description="Helical" evidence="11">
    <location>
        <begin position="12"/>
        <end position="32"/>
    </location>
</feature>
<dbReference type="CDD" id="cd00082">
    <property type="entry name" value="HisKA"/>
    <property type="match status" value="1"/>
</dbReference>
<evidence type="ECO:0000256" key="6">
    <source>
        <dbReference type="ARBA" id="ARBA00022679"/>
    </source>
</evidence>
<dbReference type="InterPro" id="IPR003594">
    <property type="entry name" value="HATPase_dom"/>
</dbReference>
<comment type="subcellular location">
    <subcellularLocation>
        <location evidence="2">Cell membrane</location>
        <topology evidence="2">Multi-pass membrane protein</topology>
    </subcellularLocation>
</comment>
<keyword evidence="6" id="KW-0808">Transferase</keyword>
<dbReference type="GO" id="GO:0016036">
    <property type="term" value="P:cellular response to phosphate starvation"/>
    <property type="evidence" value="ECO:0007669"/>
    <property type="project" value="TreeGrafter"/>
</dbReference>
<keyword evidence="8 13" id="KW-0418">Kinase</keyword>
<dbReference type="Gene3D" id="1.10.287.130">
    <property type="match status" value="1"/>
</dbReference>
<dbReference type="Pfam" id="PF02518">
    <property type="entry name" value="HATPase_c"/>
    <property type="match status" value="1"/>
</dbReference>
<dbReference type="SUPFAM" id="SSF47384">
    <property type="entry name" value="Homodimeric domain of signal transducing histidine kinase"/>
    <property type="match status" value="1"/>
</dbReference>
<keyword evidence="10 11" id="KW-0472">Membrane</keyword>
<dbReference type="EC" id="2.7.13.3" evidence="3"/>
<sequence>MKKVEKESLIKSFLLFFFSQTLLIGALFFINYEKEVQTLDEKIFSQMRICSFSLKCEAYGIDFVPQKKQELYKLYKTSDELSAYFTIPGSQKNYLKIYLPKQQYAKELSSLRESAIVYFLLVLFVIALLSFVFALYALSPLRNALRLTEEFIKDILHDFNTPLSTLRLNISILAGKLGENANIKRSQNAVQTILNLQSNLRAYLQAHASQQETFDLDALIRERVELVAASFSDVSVNISKVNVLLLTNKDAFTRIFDNLLSNALKYNKKDGKVHIYLEDESLVIEDTGKGIQNPKRVFERFYKEQKRGIGIGLHIVKKLCDELGIGISLTSKVGEGTTFTLGLQRIIKR</sequence>
<evidence type="ECO:0000256" key="7">
    <source>
        <dbReference type="ARBA" id="ARBA00022692"/>
    </source>
</evidence>
<name>A0A7C3C708_9BACT</name>
<evidence type="ECO:0000256" key="1">
    <source>
        <dbReference type="ARBA" id="ARBA00000085"/>
    </source>
</evidence>
<proteinExistence type="predicted"/>
<dbReference type="AlphaFoldDB" id="A0A7C3C708"/>
<evidence type="ECO:0000256" key="11">
    <source>
        <dbReference type="SAM" id="Phobius"/>
    </source>
</evidence>
<evidence type="ECO:0000256" key="4">
    <source>
        <dbReference type="ARBA" id="ARBA00022475"/>
    </source>
</evidence>
<keyword evidence="9 11" id="KW-1133">Transmembrane helix</keyword>
<evidence type="ECO:0000313" key="13">
    <source>
        <dbReference type="EMBL" id="HFB53541.1"/>
    </source>
</evidence>
<dbReference type="SMART" id="SM00387">
    <property type="entry name" value="HATPase_c"/>
    <property type="match status" value="1"/>
</dbReference>
<dbReference type="InterPro" id="IPR005467">
    <property type="entry name" value="His_kinase_dom"/>
</dbReference>
<accession>A0A7C3C708</accession>
<dbReference type="InterPro" id="IPR036890">
    <property type="entry name" value="HATPase_C_sf"/>
</dbReference>
<dbReference type="GO" id="GO:0004721">
    <property type="term" value="F:phosphoprotein phosphatase activity"/>
    <property type="evidence" value="ECO:0007669"/>
    <property type="project" value="TreeGrafter"/>
</dbReference>
<evidence type="ECO:0000256" key="9">
    <source>
        <dbReference type="ARBA" id="ARBA00022989"/>
    </source>
</evidence>
<dbReference type="Gene3D" id="3.30.565.10">
    <property type="entry name" value="Histidine kinase-like ATPase, C-terminal domain"/>
    <property type="match status" value="1"/>
</dbReference>
<keyword evidence="7 11" id="KW-0812">Transmembrane</keyword>
<dbReference type="SUPFAM" id="SSF55874">
    <property type="entry name" value="ATPase domain of HSP90 chaperone/DNA topoisomerase II/histidine kinase"/>
    <property type="match status" value="1"/>
</dbReference>
<feature type="domain" description="Histidine kinase" evidence="12">
    <location>
        <begin position="154"/>
        <end position="347"/>
    </location>
</feature>
<dbReference type="PANTHER" id="PTHR45453">
    <property type="entry name" value="PHOSPHATE REGULON SENSOR PROTEIN PHOR"/>
    <property type="match status" value="1"/>
</dbReference>
<comment type="catalytic activity">
    <reaction evidence="1">
        <text>ATP + protein L-histidine = ADP + protein N-phospho-L-histidine.</text>
        <dbReference type="EC" id="2.7.13.3"/>
    </reaction>
</comment>
<dbReference type="PANTHER" id="PTHR45453:SF2">
    <property type="entry name" value="HISTIDINE KINASE"/>
    <property type="match status" value="1"/>
</dbReference>
<dbReference type="Proteomes" id="UP000886390">
    <property type="component" value="Unassembled WGS sequence"/>
</dbReference>
<evidence type="ECO:0000256" key="5">
    <source>
        <dbReference type="ARBA" id="ARBA00022553"/>
    </source>
</evidence>
<dbReference type="EMBL" id="DRNH01000121">
    <property type="protein sequence ID" value="HFB53541.1"/>
    <property type="molecule type" value="Genomic_DNA"/>
</dbReference>
<feature type="transmembrane region" description="Helical" evidence="11">
    <location>
        <begin position="116"/>
        <end position="138"/>
    </location>
</feature>
<protein>
    <recommendedName>
        <fullName evidence="3">histidine kinase</fullName>
        <ecNumber evidence="3">2.7.13.3</ecNumber>
    </recommendedName>
</protein>